<dbReference type="Pfam" id="PF26182">
    <property type="entry name" value="Ig_NUP210_5th"/>
    <property type="match status" value="1"/>
</dbReference>
<dbReference type="GO" id="GO:0016787">
    <property type="term" value="F:hydrolase activity"/>
    <property type="evidence" value="ECO:0007669"/>
    <property type="project" value="UniProtKB-KW"/>
</dbReference>
<feature type="domain" description="Glycoside hydrolase family 3 C-terminal" evidence="8">
    <location>
        <begin position="537"/>
        <end position="703"/>
    </location>
</feature>
<comment type="caution">
    <text evidence="9">The sequence shown here is derived from an EMBL/GenBank/DDBJ whole genome shotgun (WGS) entry which is preliminary data.</text>
</comment>
<dbReference type="Gene3D" id="2.60.40.1080">
    <property type="match status" value="1"/>
</dbReference>
<dbReference type="SUPFAM" id="SSF51445">
    <property type="entry name" value="(Trans)glycosidases"/>
    <property type="match status" value="1"/>
</dbReference>
<evidence type="ECO:0000256" key="6">
    <source>
        <dbReference type="SAM" id="SignalP"/>
    </source>
</evidence>
<evidence type="ECO:0000259" key="7">
    <source>
        <dbReference type="Pfam" id="PF00933"/>
    </source>
</evidence>
<feature type="signal peptide" evidence="6">
    <location>
        <begin position="1"/>
        <end position="30"/>
    </location>
</feature>
<keyword evidence="6" id="KW-0732">Signal</keyword>
<dbReference type="SUPFAM" id="SSF49373">
    <property type="entry name" value="Invasin/intimin cell-adhesion fragments"/>
    <property type="match status" value="1"/>
</dbReference>
<gene>
    <name evidence="9" type="ORF">H9659_09390</name>
</gene>
<evidence type="ECO:0000313" key="10">
    <source>
        <dbReference type="Proteomes" id="UP000659496"/>
    </source>
</evidence>
<dbReference type="EMBL" id="JACSQY010000006">
    <property type="protein sequence ID" value="MBD7908543.1"/>
    <property type="molecule type" value="Genomic_DNA"/>
</dbReference>
<dbReference type="InterPro" id="IPR001764">
    <property type="entry name" value="Glyco_hydro_3_N"/>
</dbReference>
<comment type="catalytic activity">
    <reaction evidence="1">
        <text>Hydrolysis of terminal non-reducing N-acetyl-D-hexosamine residues in N-acetyl-beta-D-hexosaminides.</text>
        <dbReference type="EC" id="3.2.1.52"/>
    </reaction>
</comment>
<dbReference type="SUPFAM" id="SSF52279">
    <property type="entry name" value="Beta-D-glucan exohydrolase, C-terminal domain"/>
    <property type="match status" value="1"/>
</dbReference>
<dbReference type="InterPro" id="IPR008964">
    <property type="entry name" value="Invasin/intimin_cell_adhesion"/>
</dbReference>
<dbReference type="RefSeq" id="WP_191689789.1">
    <property type="nucleotide sequence ID" value="NZ_JACSQY010000006.1"/>
</dbReference>
<dbReference type="PANTHER" id="PTHR30480">
    <property type="entry name" value="BETA-HEXOSAMINIDASE-RELATED"/>
    <property type="match status" value="1"/>
</dbReference>
<dbReference type="Pfam" id="PF01915">
    <property type="entry name" value="Glyco_hydro_3_C"/>
    <property type="match status" value="1"/>
</dbReference>
<feature type="chain" id="PRO_5046069154" description="beta-N-acetylhexosaminidase" evidence="6">
    <location>
        <begin position="31"/>
        <end position="705"/>
    </location>
</feature>
<accession>A0ABR8PK41</accession>
<comment type="similarity">
    <text evidence="2">Belongs to the glycosyl hydrolase 3 family.</text>
</comment>
<name>A0ABR8PK41_9BACL</name>
<proteinExistence type="inferred from homology"/>
<dbReference type="InterPro" id="IPR002772">
    <property type="entry name" value="Glyco_hydro_3_C"/>
</dbReference>
<dbReference type="InterPro" id="IPR036881">
    <property type="entry name" value="Glyco_hydro_3_C_sf"/>
</dbReference>
<dbReference type="InterPro" id="IPR017853">
    <property type="entry name" value="GH"/>
</dbReference>
<organism evidence="9 10">
    <name type="scientific">Sporosarcina gallistercoris</name>
    <dbReference type="NCBI Taxonomy" id="2762245"/>
    <lineage>
        <taxon>Bacteria</taxon>
        <taxon>Bacillati</taxon>
        <taxon>Bacillota</taxon>
        <taxon>Bacilli</taxon>
        <taxon>Bacillales</taxon>
        <taxon>Caryophanaceae</taxon>
        <taxon>Sporosarcina</taxon>
    </lineage>
</organism>
<dbReference type="Gene3D" id="3.40.50.1700">
    <property type="entry name" value="Glycoside hydrolase family 3 C-terminal domain"/>
    <property type="match status" value="1"/>
</dbReference>
<dbReference type="InterPro" id="IPR050226">
    <property type="entry name" value="NagZ_Beta-hexosaminidase"/>
</dbReference>
<evidence type="ECO:0000256" key="5">
    <source>
        <dbReference type="ARBA" id="ARBA00023295"/>
    </source>
</evidence>
<evidence type="ECO:0000256" key="1">
    <source>
        <dbReference type="ARBA" id="ARBA00001231"/>
    </source>
</evidence>
<evidence type="ECO:0000256" key="4">
    <source>
        <dbReference type="ARBA" id="ARBA00022801"/>
    </source>
</evidence>
<dbReference type="EC" id="3.2.1.52" evidence="3"/>
<keyword evidence="5" id="KW-0326">Glycosidase</keyword>
<evidence type="ECO:0000256" key="2">
    <source>
        <dbReference type="ARBA" id="ARBA00005336"/>
    </source>
</evidence>
<protein>
    <recommendedName>
        <fullName evidence="3">beta-N-acetylhexosaminidase</fullName>
        <ecNumber evidence="3">3.2.1.52</ecNumber>
    </recommendedName>
</protein>
<dbReference type="Proteomes" id="UP000659496">
    <property type="component" value="Unassembled WGS sequence"/>
</dbReference>
<evidence type="ECO:0000256" key="3">
    <source>
        <dbReference type="ARBA" id="ARBA00012663"/>
    </source>
</evidence>
<dbReference type="InterPro" id="IPR036962">
    <property type="entry name" value="Glyco_hydro_3_N_sf"/>
</dbReference>
<sequence>MKKIRTHFLMPLLIGVLVLTTAISSQTAMANSTKSSIQDLILLQNVPESDTQFEKGTIQLNPLHVYKEGHFMGTSKNLKWKSTNERVATVDKNGLVSTTGKPGMAFIQVSEGKLVDQIGVLGKPDPSSGKGKGKPTVTYQVKKMNGKRYNLIEKAIGRMTLEEKVGQMLMPDFRNMNGKNVTELTPEIEQLVKKYHLGGVILFRENVVTTEQTARLVSDYQKTSEKYGLLMSIDQEGGIVTRLQSGTDMPGNMALGATRSEELAAKVGEAIGEELHSLGINMNFAPSFDINNNPDNPVIGVRSFSEDPELTAQLGVAYTKGLQGTGTSGTAKHFPGHGDTAVDSHLGLPEVPYDKERLKEVELYPFQKAMEAGVDAIMTAHVTFPKIDGTTVISKKDGTEINVPATLSYKVLTELMREEMGYDGLITTDALNMGAISDHFGPVDSVIRAVQAGTDLVLMPVGLESVATSLVEAVRAGEISESRIESSVERILSLKLKRGIIKEENPKSIDEIITTAKQTVGSVPHKKIEQEVAEKSVTLVKNNEVLPLKVNSSEKIAVVGSSYIDDLYQAVKSKHENTVLVKTGEPLSTDQLSKVSDASAIIIGTTTSTVAGRSTSNPQMAMVNDLLKQTVVPVIAVGVRNPYDIMAYPDVDAYLAQYGFRSASFKATASIVFGEIDPSGKLPVTIPNPAGGTLYPFGHGLTYNK</sequence>
<reference evidence="9 10" key="1">
    <citation type="submission" date="2020-08" db="EMBL/GenBank/DDBJ databases">
        <title>A Genomic Blueprint of the Chicken Gut Microbiome.</title>
        <authorList>
            <person name="Gilroy R."/>
            <person name="Ravi A."/>
            <person name="Getino M."/>
            <person name="Pursley I."/>
            <person name="Horton D.L."/>
            <person name="Alikhan N.-F."/>
            <person name="Baker D."/>
            <person name="Gharbi K."/>
            <person name="Hall N."/>
            <person name="Watson M."/>
            <person name="Adriaenssens E.M."/>
            <person name="Foster-Nyarko E."/>
            <person name="Jarju S."/>
            <person name="Secka A."/>
            <person name="Antonio M."/>
            <person name="Oren A."/>
            <person name="Chaudhuri R."/>
            <person name="La Ragione R.M."/>
            <person name="Hildebrand F."/>
            <person name="Pallen M.J."/>
        </authorList>
    </citation>
    <scope>NUCLEOTIDE SEQUENCE [LARGE SCALE GENOMIC DNA]</scope>
    <source>
        <strain evidence="9 10">Sa3CUA8</strain>
    </source>
</reference>
<dbReference type="PANTHER" id="PTHR30480:SF13">
    <property type="entry name" value="BETA-HEXOSAMINIDASE"/>
    <property type="match status" value="1"/>
</dbReference>
<dbReference type="Pfam" id="PF00933">
    <property type="entry name" value="Glyco_hydro_3"/>
    <property type="match status" value="1"/>
</dbReference>
<evidence type="ECO:0000313" key="9">
    <source>
        <dbReference type="EMBL" id="MBD7908543.1"/>
    </source>
</evidence>
<keyword evidence="4 9" id="KW-0378">Hydrolase</keyword>
<dbReference type="Gene3D" id="3.20.20.300">
    <property type="entry name" value="Glycoside hydrolase, family 3, N-terminal domain"/>
    <property type="match status" value="1"/>
</dbReference>
<keyword evidence="10" id="KW-1185">Reference proteome</keyword>
<evidence type="ECO:0000259" key="8">
    <source>
        <dbReference type="Pfam" id="PF01915"/>
    </source>
</evidence>
<feature type="domain" description="Glycoside hydrolase family 3 N-terminal" evidence="7">
    <location>
        <begin position="160"/>
        <end position="494"/>
    </location>
</feature>